<dbReference type="SMART" id="SM00086">
    <property type="entry name" value="PAC"/>
    <property type="match status" value="1"/>
</dbReference>
<feature type="domain" description="PAS" evidence="9">
    <location>
        <begin position="990"/>
        <end position="1062"/>
    </location>
</feature>
<dbReference type="OrthoDB" id="9816309at2"/>
<comment type="catalytic activity">
    <reaction evidence="1">
        <text>L-glutamyl-[protein] + S-adenosyl-L-methionine = [protein]-L-glutamate 5-O-methyl ester + S-adenosyl-L-homocysteine</text>
        <dbReference type="Rhea" id="RHEA:24452"/>
        <dbReference type="Rhea" id="RHEA-COMP:10208"/>
        <dbReference type="Rhea" id="RHEA-COMP:10311"/>
        <dbReference type="ChEBI" id="CHEBI:29973"/>
        <dbReference type="ChEBI" id="CHEBI:57856"/>
        <dbReference type="ChEBI" id="CHEBI:59789"/>
        <dbReference type="ChEBI" id="CHEBI:82795"/>
        <dbReference type="EC" id="2.1.1.80"/>
    </reaction>
</comment>
<comment type="caution">
    <text evidence="13">The sequence shown here is derived from an EMBL/GenBank/DDBJ whole genome shotgun (WGS) entry which is preliminary data.</text>
</comment>
<evidence type="ECO:0000259" key="12">
    <source>
        <dbReference type="PROSITE" id="PS50123"/>
    </source>
</evidence>
<feature type="compositionally biased region" description="Basic and acidic residues" evidence="8">
    <location>
        <begin position="519"/>
        <end position="536"/>
    </location>
</feature>
<dbReference type="Pfam" id="PF03705">
    <property type="entry name" value="CheR_N"/>
    <property type="match status" value="1"/>
</dbReference>
<evidence type="ECO:0000256" key="3">
    <source>
        <dbReference type="ARBA" id="ARBA00022603"/>
    </source>
</evidence>
<dbReference type="GO" id="GO:0008984">
    <property type="term" value="F:protein-glutamate methylesterase activity"/>
    <property type="evidence" value="ECO:0007669"/>
    <property type="project" value="InterPro"/>
</dbReference>
<dbReference type="SUPFAM" id="SSF53335">
    <property type="entry name" value="S-adenosyl-L-methionine-dependent methyltransferases"/>
    <property type="match status" value="1"/>
</dbReference>
<organism evidence="13 14">
    <name type="scientific">Litoreibacter ponti</name>
    <dbReference type="NCBI Taxonomy" id="1510457"/>
    <lineage>
        <taxon>Bacteria</taxon>
        <taxon>Pseudomonadati</taxon>
        <taxon>Pseudomonadota</taxon>
        <taxon>Alphaproteobacteria</taxon>
        <taxon>Rhodobacterales</taxon>
        <taxon>Roseobacteraceae</taxon>
        <taxon>Litoreibacter</taxon>
    </lineage>
</organism>
<keyword evidence="6" id="KW-0378">Hydrolase</keyword>
<dbReference type="EMBL" id="QBKS01000002">
    <property type="protein sequence ID" value="PTX54374.1"/>
    <property type="molecule type" value="Genomic_DNA"/>
</dbReference>
<dbReference type="InterPro" id="IPR035909">
    <property type="entry name" value="CheB_C"/>
</dbReference>
<keyword evidence="14" id="KW-1185">Reference proteome</keyword>
<evidence type="ECO:0000256" key="7">
    <source>
        <dbReference type="SAM" id="Coils"/>
    </source>
</evidence>
<feature type="active site" evidence="6">
    <location>
        <position position="44"/>
    </location>
</feature>
<dbReference type="Gene3D" id="3.40.50.180">
    <property type="entry name" value="Methylesterase CheB, C-terminal domain"/>
    <property type="match status" value="1"/>
</dbReference>
<dbReference type="Proteomes" id="UP000243978">
    <property type="component" value="Unassembled WGS sequence"/>
</dbReference>
<evidence type="ECO:0000256" key="5">
    <source>
        <dbReference type="ARBA" id="ARBA00022691"/>
    </source>
</evidence>
<sequence>MTDDSTPPQADTAEKEAQDEEVLAPRPEPQPDLELPRIIGIGSSAGGLEAIRELVANLPRDVNCAYVVVQHMSPQHKSLMTTLISSETTLSVVDAGDGVKPQPNTVYVTPPRTDIIIENGVLKMVEYDHEPGKPKPSVNRFLISLAEDQGSRSMGIILSGTGSDGAYGVQAIREAGGITIAQDDVSAKYDGMANAAIETGCVDLVLRPSEIGIHLLKILDTARDFEQFRADGERGSPISEILQIVLARTRVDFRDYKPSTVQRRIERRLTALGISTPEEYIEYSRNEPREVDALFKDLLISVTRFFRDKSEFEALEEQIHHLVESRSDRPLRVWVAGCATGEEVYSIAMLLAEAMGGPAELVRSKTQIFATDIDREALQIGRKGYYPHGALYDVPKALAEKYFIHQENGVRVIEALRSVILFSDHNLCQDPPFLNMDLICCRNLLIYFGAKLQSKVLARLHYAMNSSALLFVGTAEAVTGADQLFAPASDKAHIYGKRALTAKAGYQRGALSASSWTQRRKEREDRERNDSKNEGGDRAMFDMLARSLGDNAILVSNEFSFLRIYGDISPYIDMSEGNVLNMQLSLLKSPYREEARSLVTLALKHGRRRIGGRHYTGEKTDTEVRLEALPVRGQEDQDHMAILVINETPAANREMPQSGDDDASDLSGEHLRELDLELANAREALQQTIEELETSNEELQALNEELQSTNEELQATNEELETSNEELQSTNEELITVNEEMQVNSSELMALNAKLGSVLGNVPMPLLVLDTALQISSASHDAVEIFNISTPLKLPHLSQINLPQGFPKIVEVANRALQYGELITIDFESQGHLFNLQCAPFTGEAGQLIGATMVFMETPSARNIEEDEQLVVRNAPLHFLQFDEEGTVEAISEQTAEALGVVAEQIRGGPVAAAFRNTDIKVRGHDVSEILLKGLDSSLLMPMVRAPGSKPRWASVQRFSYTSEDGKVSTVIAGSDVTEVLDSKAHGEQLNDDLVTTLDTSGVGYWTADMKTEEVAWSDRVYKIHGLSPDAYTPDLRRAIDFYHPQDRADVRAKLDAAMKSNAPSQAFRKRIFHTDGRLRWIEGTISTRAGLEGGSSYLIGTFRDVSDEVLTEARFEQMQKLNVKSGMGFMSYDVLTQHAFWCPTAYSVLGFSPDQKPGYDTLVVRLHPDDIEAFTKLHRDALTSGAGFDTTVRVVGPSEEFRVNIIVDTTLDQTGNCTHYYGTVKRV</sequence>
<feature type="active site" evidence="6">
    <location>
        <position position="164"/>
    </location>
</feature>
<dbReference type="PRINTS" id="PR00996">
    <property type="entry name" value="CHERMTFRASE"/>
</dbReference>
<keyword evidence="4" id="KW-0808">Transferase</keyword>
<feature type="active site" evidence="6">
    <location>
        <position position="71"/>
    </location>
</feature>
<keyword evidence="6" id="KW-0145">Chemotaxis</keyword>
<evidence type="ECO:0000259" key="10">
    <source>
        <dbReference type="PROSITE" id="PS50113"/>
    </source>
</evidence>
<dbReference type="PROSITE" id="PS50122">
    <property type="entry name" value="CHEB"/>
    <property type="match status" value="1"/>
</dbReference>
<feature type="domain" description="CheB-type methylesterase" evidence="11">
    <location>
        <begin position="29"/>
        <end position="222"/>
    </location>
</feature>
<gene>
    <name evidence="13" type="ORF">C8N43_3188</name>
</gene>
<keyword evidence="7" id="KW-0175">Coiled coil</keyword>
<dbReference type="PROSITE" id="PS50123">
    <property type="entry name" value="CHER"/>
    <property type="match status" value="1"/>
</dbReference>
<dbReference type="GO" id="GO:0005737">
    <property type="term" value="C:cytoplasm"/>
    <property type="evidence" value="ECO:0007669"/>
    <property type="project" value="InterPro"/>
</dbReference>
<evidence type="ECO:0000256" key="1">
    <source>
        <dbReference type="ARBA" id="ARBA00001541"/>
    </source>
</evidence>
<dbReference type="GO" id="GO:0032259">
    <property type="term" value="P:methylation"/>
    <property type="evidence" value="ECO:0007669"/>
    <property type="project" value="UniProtKB-KW"/>
</dbReference>
<dbReference type="EC" id="2.1.1.80" evidence="2"/>
<dbReference type="Pfam" id="PF01339">
    <property type="entry name" value="CheB_methylest"/>
    <property type="match status" value="1"/>
</dbReference>
<protein>
    <recommendedName>
        <fullName evidence="2">protein-glutamate O-methyltransferase</fullName>
        <ecNumber evidence="2">2.1.1.80</ecNumber>
    </recommendedName>
</protein>
<dbReference type="Pfam" id="PF08447">
    <property type="entry name" value="PAS_3"/>
    <property type="match status" value="1"/>
</dbReference>
<name>A0A2T6BEB3_9RHOB</name>
<dbReference type="GO" id="GO:0000156">
    <property type="term" value="F:phosphorelay response regulator activity"/>
    <property type="evidence" value="ECO:0007669"/>
    <property type="project" value="InterPro"/>
</dbReference>
<dbReference type="GO" id="GO:0006935">
    <property type="term" value="P:chemotaxis"/>
    <property type="evidence" value="ECO:0007669"/>
    <property type="project" value="UniProtKB-UniRule"/>
</dbReference>
<dbReference type="InterPro" id="IPR013655">
    <property type="entry name" value="PAS_fold_3"/>
</dbReference>
<evidence type="ECO:0000259" key="11">
    <source>
        <dbReference type="PROSITE" id="PS50122"/>
    </source>
</evidence>
<dbReference type="SUPFAM" id="SSF52738">
    <property type="entry name" value="Methylesterase CheB, C-terminal domain"/>
    <property type="match status" value="1"/>
</dbReference>
<dbReference type="InterPro" id="IPR036804">
    <property type="entry name" value="CheR_N_sf"/>
</dbReference>
<dbReference type="InterPro" id="IPR001610">
    <property type="entry name" value="PAC"/>
</dbReference>
<dbReference type="InterPro" id="IPR000780">
    <property type="entry name" value="CheR_MeTrfase"/>
</dbReference>
<evidence type="ECO:0000256" key="2">
    <source>
        <dbReference type="ARBA" id="ARBA00012534"/>
    </source>
</evidence>
<evidence type="ECO:0000313" key="13">
    <source>
        <dbReference type="EMBL" id="PTX54374.1"/>
    </source>
</evidence>
<dbReference type="Gene3D" id="3.40.50.150">
    <property type="entry name" value="Vaccinia Virus protein VP39"/>
    <property type="match status" value="1"/>
</dbReference>
<dbReference type="InterPro" id="IPR000700">
    <property type="entry name" value="PAS-assoc_C"/>
</dbReference>
<dbReference type="InterPro" id="IPR029063">
    <property type="entry name" value="SAM-dependent_MTases_sf"/>
</dbReference>
<feature type="domain" description="PAS" evidence="9">
    <location>
        <begin position="1141"/>
        <end position="1186"/>
    </location>
</feature>
<dbReference type="SMART" id="SM00091">
    <property type="entry name" value="PAS"/>
    <property type="match status" value="4"/>
</dbReference>
<evidence type="ECO:0000313" key="14">
    <source>
        <dbReference type="Proteomes" id="UP000243978"/>
    </source>
</evidence>
<dbReference type="PANTHER" id="PTHR24422">
    <property type="entry name" value="CHEMOTAXIS PROTEIN METHYLTRANSFERASE"/>
    <property type="match status" value="1"/>
</dbReference>
<dbReference type="CDD" id="cd00130">
    <property type="entry name" value="PAS"/>
    <property type="match status" value="1"/>
</dbReference>
<dbReference type="InterPro" id="IPR050903">
    <property type="entry name" value="Bact_Chemotaxis_MeTrfase"/>
</dbReference>
<dbReference type="NCBIfam" id="TIGR00229">
    <property type="entry name" value="sensory_box"/>
    <property type="match status" value="1"/>
</dbReference>
<keyword evidence="5" id="KW-0949">S-adenosyl-L-methionine</keyword>
<accession>A0A2T6BEB3</accession>
<dbReference type="InterPro" id="IPR022642">
    <property type="entry name" value="CheR_C"/>
</dbReference>
<dbReference type="PANTHER" id="PTHR24422:SF27">
    <property type="entry name" value="PROTEIN-GLUTAMATE O-METHYLTRANSFERASE"/>
    <property type="match status" value="1"/>
</dbReference>
<dbReference type="Gene3D" id="3.30.450.20">
    <property type="entry name" value="PAS domain"/>
    <property type="match status" value="2"/>
</dbReference>
<feature type="domain" description="PAC" evidence="10">
    <location>
        <begin position="1066"/>
        <end position="1118"/>
    </location>
</feature>
<dbReference type="InterPro" id="IPR022641">
    <property type="entry name" value="CheR_N"/>
</dbReference>
<feature type="coiled-coil region" evidence="7">
    <location>
        <begin position="671"/>
        <end position="744"/>
    </location>
</feature>
<evidence type="ECO:0000256" key="4">
    <source>
        <dbReference type="ARBA" id="ARBA00022679"/>
    </source>
</evidence>
<dbReference type="SMART" id="SM00138">
    <property type="entry name" value="MeTrc"/>
    <property type="match status" value="1"/>
</dbReference>
<dbReference type="AlphaFoldDB" id="A0A2T6BEB3"/>
<evidence type="ECO:0000256" key="6">
    <source>
        <dbReference type="PROSITE-ProRule" id="PRU00050"/>
    </source>
</evidence>
<feature type="domain" description="CheR-type methyltransferase" evidence="12">
    <location>
        <begin position="238"/>
        <end position="498"/>
    </location>
</feature>
<dbReference type="SUPFAM" id="SSF47757">
    <property type="entry name" value="Chemotaxis receptor methyltransferase CheR, N-terminal domain"/>
    <property type="match status" value="1"/>
</dbReference>
<proteinExistence type="predicted"/>
<reference evidence="13 14" key="1">
    <citation type="submission" date="2018-04" db="EMBL/GenBank/DDBJ databases">
        <title>Genomic Encyclopedia of Archaeal and Bacterial Type Strains, Phase II (KMG-II): from individual species to whole genera.</title>
        <authorList>
            <person name="Goeker M."/>
        </authorList>
    </citation>
    <scope>NUCLEOTIDE SEQUENCE [LARGE SCALE GENOMIC DNA]</scope>
    <source>
        <strain evidence="13 14">DSM 100977</strain>
    </source>
</reference>
<keyword evidence="3" id="KW-0489">Methyltransferase</keyword>
<feature type="region of interest" description="Disordered" evidence="8">
    <location>
        <begin position="1"/>
        <end position="34"/>
    </location>
</feature>
<dbReference type="GO" id="GO:0008983">
    <property type="term" value="F:protein-glutamate O-methyltransferase activity"/>
    <property type="evidence" value="ECO:0007669"/>
    <property type="project" value="UniProtKB-EC"/>
</dbReference>
<dbReference type="Pfam" id="PF01739">
    <property type="entry name" value="CheR"/>
    <property type="match status" value="1"/>
</dbReference>
<dbReference type="InterPro" id="IPR000673">
    <property type="entry name" value="Sig_transdc_resp-reg_Me-estase"/>
</dbReference>
<dbReference type="InterPro" id="IPR035965">
    <property type="entry name" value="PAS-like_dom_sf"/>
</dbReference>
<dbReference type="CDD" id="cd16434">
    <property type="entry name" value="CheB-CheR_fusion"/>
    <property type="match status" value="1"/>
</dbReference>
<dbReference type="PROSITE" id="PS50113">
    <property type="entry name" value="PAC"/>
    <property type="match status" value="1"/>
</dbReference>
<dbReference type="PROSITE" id="PS50112">
    <property type="entry name" value="PAS"/>
    <property type="match status" value="2"/>
</dbReference>
<dbReference type="Gene3D" id="1.10.155.10">
    <property type="entry name" value="Chemotaxis receptor methyltransferase CheR, N-terminal domain"/>
    <property type="match status" value="1"/>
</dbReference>
<dbReference type="RefSeq" id="WP_107846716.1">
    <property type="nucleotide sequence ID" value="NZ_QBKS01000002.1"/>
</dbReference>
<feature type="region of interest" description="Disordered" evidence="8">
    <location>
        <begin position="511"/>
        <end position="536"/>
    </location>
</feature>
<evidence type="ECO:0000259" key="9">
    <source>
        <dbReference type="PROSITE" id="PS50112"/>
    </source>
</evidence>
<dbReference type="SUPFAM" id="SSF55785">
    <property type="entry name" value="PYP-like sensor domain (PAS domain)"/>
    <property type="match status" value="3"/>
</dbReference>
<evidence type="ECO:0000256" key="8">
    <source>
        <dbReference type="SAM" id="MobiDB-lite"/>
    </source>
</evidence>
<dbReference type="InterPro" id="IPR000014">
    <property type="entry name" value="PAS"/>
</dbReference>